<organism evidence="2 3">
    <name type="scientific">Rhodopseudomonas pseudopalustris</name>
    <dbReference type="NCBI Taxonomy" id="1513892"/>
    <lineage>
        <taxon>Bacteria</taxon>
        <taxon>Pseudomonadati</taxon>
        <taxon>Pseudomonadota</taxon>
        <taxon>Alphaproteobacteria</taxon>
        <taxon>Hyphomicrobiales</taxon>
        <taxon>Nitrobacteraceae</taxon>
        <taxon>Rhodopseudomonas</taxon>
    </lineage>
</organism>
<dbReference type="OrthoDB" id="8140166at2"/>
<gene>
    <name evidence="2" type="ORF">SAMN05444123_11323</name>
</gene>
<dbReference type="EMBL" id="FODT01000013">
    <property type="protein sequence ID" value="SEP28978.1"/>
    <property type="molecule type" value="Genomic_DNA"/>
</dbReference>
<dbReference type="AlphaFoldDB" id="A0A1H8WPH5"/>
<sequence>MSVHVAILKVLSSYPDGFAAPASLNADLAVLSGSDDWTTRMRRLAARVQGLDIFSQKLVVRDALGWRITAAGRAMLDRLEDRHVLAADVVREDERAGPPVPAAEQLDGWEFQSDLLTTSQSRPQLTLIQGGRTRPREGIASPGGKPAKGAASRP</sequence>
<keyword evidence="3" id="KW-1185">Reference proteome</keyword>
<evidence type="ECO:0000313" key="3">
    <source>
        <dbReference type="Proteomes" id="UP000199615"/>
    </source>
</evidence>
<reference evidence="3" key="1">
    <citation type="submission" date="2016-10" db="EMBL/GenBank/DDBJ databases">
        <authorList>
            <person name="Varghese N."/>
            <person name="Submissions S."/>
        </authorList>
    </citation>
    <scope>NUCLEOTIDE SEQUENCE [LARGE SCALE GENOMIC DNA]</scope>
    <source>
        <strain evidence="3">DSM 123</strain>
    </source>
</reference>
<proteinExistence type="predicted"/>
<evidence type="ECO:0000313" key="2">
    <source>
        <dbReference type="EMBL" id="SEP28978.1"/>
    </source>
</evidence>
<evidence type="ECO:0000256" key="1">
    <source>
        <dbReference type="SAM" id="MobiDB-lite"/>
    </source>
</evidence>
<name>A0A1H8WPH5_9BRAD</name>
<protein>
    <submittedName>
        <fullName evidence="2">Uncharacterized protein</fullName>
    </submittedName>
</protein>
<feature type="compositionally biased region" description="Low complexity" evidence="1">
    <location>
        <begin position="138"/>
        <end position="154"/>
    </location>
</feature>
<feature type="region of interest" description="Disordered" evidence="1">
    <location>
        <begin position="120"/>
        <end position="154"/>
    </location>
</feature>
<dbReference type="Proteomes" id="UP000199615">
    <property type="component" value="Unassembled WGS sequence"/>
</dbReference>
<accession>A0A1H8WPH5</accession>